<proteinExistence type="inferred from homology"/>
<feature type="domain" description="Ferritin/DPS" evidence="3">
    <location>
        <begin position="18"/>
        <end position="155"/>
    </location>
</feature>
<dbReference type="AlphaFoldDB" id="A0A1G7BN84"/>
<dbReference type="InterPro" id="IPR012347">
    <property type="entry name" value="Ferritin-like"/>
</dbReference>
<dbReference type="NCBIfam" id="NF006975">
    <property type="entry name" value="PRK09448.1"/>
    <property type="match status" value="1"/>
</dbReference>
<evidence type="ECO:0000313" key="4">
    <source>
        <dbReference type="EMBL" id="SDE28554.1"/>
    </source>
</evidence>
<dbReference type="GO" id="GO:0008199">
    <property type="term" value="F:ferric iron binding"/>
    <property type="evidence" value="ECO:0007669"/>
    <property type="project" value="InterPro"/>
</dbReference>
<dbReference type="InterPro" id="IPR008331">
    <property type="entry name" value="Ferritin_DPS_dom"/>
</dbReference>
<dbReference type="STRING" id="282683.SAMN04488105_102285"/>
<accession>A0A1G7BN84</accession>
<evidence type="ECO:0000259" key="3">
    <source>
        <dbReference type="Pfam" id="PF00210"/>
    </source>
</evidence>
<dbReference type="RefSeq" id="WP_008885160.1">
    <property type="nucleotide sequence ID" value="NZ_FNAV01000002.1"/>
</dbReference>
<dbReference type="Pfam" id="PF00210">
    <property type="entry name" value="Ferritin"/>
    <property type="match status" value="1"/>
</dbReference>
<dbReference type="InterPro" id="IPR002177">
    <property type="entry name" value="DPS_DNA-bd"/>
</dbReference>
<dbReference type="Proteomes" id="UP000198994">
    <property type="component" value="Unassembled WGS sequence"/>
</dbReference>
<dbReference type="OrthoDB" id="9797687at2"/>
<gene>
    <name evidence="4" type="ORF">SAMN04488105_102285</name>
</gene>
<dbReference type="PRINTS" id="PR01346">
    <property type="entry name" value="HELNAPAPROT"/>
</dbReference>
<evidence type="ECO:0000256" key="2">
    <source>
        <dbReference type="RuleBase" id="RU003875"/>
    </source>
</evidence>
<keyword evidence="5" id="KW-1185">Reference proteome</keyword>
<keyword evidence="4" id="KW-0238">DNA-binding</keyword>
<dbReference type="PANTHER" id="PTHR42932">
    <property type="entry name" value="GENERAL STRESS PROTEIN 20U"/>
    <property type="match status" value="1"/>
</dbReference>
<dbReference type="GO" id="GO:0003677">
    <property type="term" value="F:DNA binding"/>
    <property type="evidence" value="ECO:0007669"/>
    <property type="project" value="UniProtKB-KW"/>
</dbReference>
<dbReference type="PROSITE" id="PS00818">
    <property type="entry name" value="DPS_1"/>
    <property type="match status" value="1"/>
</dbReference>
<reference evidence="5" key="1">
    <citation type="submission" date="2016-10" db="EMBL/GenBank/DDBJ databases">
        <authorList>
            <person name="Varghese N."/>
            <person name="Submissions S."/>
        </authorList>
    </citation>
    <scope>NUCLEOTIDE SEQUENCE [LARGE SCALE GENOMIC DNA]</scope>
    <source>
        <strain evidence="5">DSM 10146</strain>
    </source>
</reference>
<dbReference type="PIRSF" id="PIRSF005900">
    <property type="entry name" value="Dps"/>
    <property type="match status" value="1"/>
</dbReference>
<dbReference type="Gene3D" id="1.20.1260.10">
    <property type="match status" value="1"/>
</dbReference>
<dbReference type="SUPFAM" id="SSF47240">
    <property type="entry name" value="Ferritin-like"/>
    <property type="match status" value="1"/>
</dbReference>
<comment type="similarity">
    <text evidence="1 2">Belongs to the Dps family.</text>
</comment>
<dbReference type="CDD" id="cd01043">
    <property type="entry name" value="DPS"/>
    <property type="match status" value="1"/>
</dbReference>
<evidence type="ECO:0000313" key="5">
    <source>
        <dbReference type="Proteomes" id="UP000198994"/>
    </source>
</evidence>
<dbReference type="PANTHER" id="PTHR42932:SF3">
    <property type="entry name" value="DNA PROTECTION DURING STARVATION PROTEIN"/>
    <property type="match status" value="1"/>
</dbReference>
<dbReference type="EMBL" id="FNAV01000002">
    <property type="protein sequence ID" value="SDE28554.1"/>
    <property type="molecule type" value="Genomic_DNA"/>
</dbReference>
<protein>
    <submittedName>
        <fullName evidence="4">Starvation-inducible DNA-binding protein</fullName>
    </submittedName>
</protein>
<dbReference type="InterPro" id="IPR023188">
    <property type="entry name" value="DPS_DNA-bd_CS"/>
</dbReference>
<name>A0A1G7BN84_9RHOB</name>
<organism evidence="4 5">
    <name type="scientific">Salipiger thiooxidans</name>
    <dbReference type="NCBI Taxonomy" id="282683"/>
    <lineage>
        <taxon>Bacteria</taxon>
        <taxon>Pseudomonadati</taxon>
        <taxon>Pseudomonadota</taxon>
        <taxon>Alphaproteobacteria</taxon>
        <taxon>Rhodobacterales</taxon>
        <taxon>Roseobacteraceae</taxon>
        <taxon>Salipiger</taxon>
    </lineage>
</organism>
<dbReference type="InterPro" id="IPR009078">
    <property type="entry name" value="Ferritin-like_SF"/>
</dbReference>
<evidence type="ECO:0000256" key="1">
    <source>
        <dbReference type="ARBA" id="ARBA00009497"/>
    </source>
</evidence>
<dbReference type="GO" id="GO:0016722">
    <property type="term" value="F:oxidoreductase activity, acting on metal ions"/>
    <property type="evidence" value="ECO:0007669"/>
    <property type="project" value="InterPro"/>
</dbReference>
<sequence length="161" mass="17645">MPQNFVPFLKENARKDMIALLNERLVDTIDLTNAVKQAHWNLKGVGFIGVHELLDDVAAHLRDGADMMAERVAMMGGMAQGTSETVAEKSSLTAYPTDIVSVEDHVKELVKRFNEYSTNVRKAIEAADEAGDEDSADLFTEVSRTAEKDAWFIGSNSAKAA</sequence>